<keyword evidence="5" id="KW-1185">Reference proteome</keyword>
<keyword evidence="2" id="KW-1133">Transmembrane helix</keyword>
<dbReference type="AlphaFoldDB" id="A0AAD5YCH7"/>
<feature type="compositionally biased region" description="Polar residues" evidence="1">
    <location>
        <begin position="590"/>
        <end position="602"/>
    </location>
</feature>
<dbReference type="EMBL" id="JANAWD010000342">
    <property type="protein sequence ID" value="KAJ3481061.1"/>
    <property type="molecule type" value="Genomic_DNA"/>
</dbReference>
<sequence>MFSPRPPCCILSLGILLLSSSLCSAQDFSVPSGWNNIISNRSHTDLEATAQAVIDSLANVSISNNGQIGSLGFAQSANWLAVISRNPNPTDQHKSIVANDLNTVWNNNAGFFNPILRVEIWSLAALYAYRAFGGQDLLDMAVSVWTTTNNLLITPEYAANQSHPLKDVSISSTCNGGRKDLVLLSSSRIAHVGTESTAGGVFTLRGLVRVETNFFSFHHSPITSLYKSSAFASLSAHLFEVTSDPKYSTAFELSASFVKSHLYNGTTIVDAISTSDCSYGTDSQSYYNGYFIEALSVYVNVTGSSTWNDTLNQLLTTTTRFSNWVGPDGIMVEGSLDVQTSGALAFNSPSGKCMYIRGLYEAWSRGPKGSAVANFISSFINVQFSPIWTGSPLPSLIPVGQLTAMDVLNAAIDISTFSNSRCVGISPRQTEELSHESLCIDSGNSSTVPDPKSDPAPANTVQSRHRNVALIVGLIVAACVVIILILLLVVCLRRRKQSANGEPGYADTDLFNSEEDAGGINSPSTEPVTIRPYTLSETLPDPPRLRDPGEKRGSSAYTSGSYERSSTPDTSLGLVIPPSRQFKREFLQTDRSVATSQDVSSLGGSGPGEVEPSTVGSNPDDPSVIPELLNRLNRAIANLPLGGLRAAGETEEPPEYFENSRRV</sequence>
<comment type="caution">
    <text evidence="4">The sequence shown here is derived from an EMBL/GenBank/DDBJ whole genome shotgun (WGS) entry which is preliminary data.</text>
</comment>
<reference evidence="4" key="1">
    <citation type="submission" date="2022-07" db="EMBL/GenBank/DDBJ databases">
        <title>Genome Sequence of Physisporinus lineatus.</title>
        <authorList>
            <person name="Buettner E."/>
        </authorList>
    </citation>
    <scope>NUCLEOTIDE SEQUENCE</scope>
    <source>
        <strain evidence="4">VT162</strain>
    </source>
</reference>
<dbReference type="InterPro" id="IPR008928">
    <property type="entry name" value="6-hairpin_glycosidase_sf"/>
</dbReference>
<evidence type="ECO:0008006" key="6">
    <source>
        <dbReference type="Google" id="ProtNLM"/>
    </source>
</evidence>
<evidence type="ECO:0000313" key="5">
    <source>
        <dbReference type="Proteomes" id="UP001212997"/>
    </source>
</evidence>
<evidence type="ECO:0000256" key="2">
    <source>
        <dbReference type="SAM" id="Phobius"/>
    </source>
</evidence>
<feature type="signal peptide" evidence="3">
    <location>
        <begin position="1"/>
        <end position="25"/>
    </location>
</feature>
<keyword evidence="3" id="KW-0732">Signal</keyword>
<feature type="compositionally biased region" description="Polar residues" evidence="1">
    <location>
        <begin position="555"/>
        <end position="570"/>
    </location>
</feature>
<feature type="region of interest" description="Disordered" evidence="1">
    <location>
        <begin position="499"/>
        <end position="575"/>
    </location>
</feature>
<dbReference type="Pfam" id="PF03663">
    <property type="entry name" value="Glyco_hydro_76"/>
    <property type="match status" value="1"/>
</dbReference>
<dbReference type="SUPFAM" id="SSF48208">
    <property type="entry name" value="Six-hairpin glycosidases"/>
    <property type="match status" value="1"/>
</dbReference>
<feature type="compositionally biased region" description="Basic and acidic residues" evidence="1">
    <location>
        <begin position="543"/>
        <end position="553"/>
    </location>
</feature>
<evidence type="ECO:0000256" key="1">
    <source>
        <dbReference type="SAM" id="MobiDB-lite"/>
    </source>
</evidence>
<dbReference type="InterPro" id="IPR005198">
    <property type="entry name" value="Glyco_hydro_76"/>
</dbReference>
<feature type="region of interest" description="Disordered" evidence="1">
    <location>
        <begin position="434"/>
        <end position="460"/>
    </location>
</feature>
<evidence type="ECO:0000256" key="3">
    <source>
        <dbReference type="SAM" id="SignalP"/>
    </source>
</evidence>
<dbReference type="Proteomes" id="UP001212997">
    <property type="component" value="Unassembled WGS sequence"/>
</dbReference>
<accession>A0AAD5YCH7</accession>
<protein>
    <recommendedName>
        <fullName evidence="6">Glycoside hydrolase family 76 protein</fullName>
    </recommendedName>
</protein>
<evidence type="ECO:0000313" key="4">
    <source>
        <dbReference type="EMBL" id="KAJ3481061.1"/>
    </source>
</evidence>
<feature type="chain" id="PRO_5042252724" description="Glycoside hydrolase family 76 protein" evidence="3">
    <location>
        <begin position="26"/>
        <end position="663"/>
    </location>
</feature>
<organism evidence="4 5">
    <name type="scientific">Meripilus lineatus</name>
    <dbReference type="NCBI Taxonomy" id="2056292"/>
    <lineage>
        <taxon>Eukaryota</taxon>
        <taxon>Fungi</taxon>
        <taxon>Dikarya</taxon>
        <taxon>Basidiomycota</taxon>
        <taxon>Agaricomycotina</taxon>
        <taxon>Agaricomycetes</taxon>
        <taxon>Polyporales</taxon>
        <taxon>Meripilaceae</taxon>
        <taxon>Meripilus</taxon>
    </lineage>
</organism>
<keyword evidence="2" id="KW-0812">Transmembrane</keyword>
<dbReference type="Gene3D" id="1.50.10.20">
    <property type="match status" value="1"/>
</dbReference>
<dbReference type="GO" id="GO:0005975">
    <property type="term" value="P:carbohydrate metabolic process"/>
    <property type="evidence" value="ECO:0007669"/>
    <property type="project" value="InterPro"/>
</dbReference>
<gene>
    <name evidence="4" type="ORF">NLI96_g7925</name>
</gene>
<feature type="transmembrane region" description="Helical" evidence="2">
    <location>
        <begin position="468"/>
        <end position="492"/>
    </location>
</feature>
<keyword evidence="2" id="KW-0472">Membrane</keyword>
<proteinExistence type="predicted"/>
<feature type="region of interest" description="Disordered" evidence="1">
    <location>
        <begin position="590"/>
        <end position="624"/>
    </location>
</feature>
<name>A0AAD5YCH7_9APHY</name>